<proteinExistence type="predicted"/>
<accession>A0A0K8WEQ5</accession>
<dbReference type="EMBL" id="GDHF01002790">
    <property type="protein sequence ID" value="JAI49524.1"/>
    <property type="molecule type" value="Transcribed_RNA"/>
</dbReference>
<reference evidence="1" key="1">
    <citation type="submission" date="2015-06" db="EMBL/GenBank/DDBJ databases">
        <authorList>
            <person name="Hoefler B.C."/>
            <person name="Straight P.D."/>
        </authorList>
    </citation>
    <scope>NUCLEOTIDE SEQUENCE</scope>
</reference>
<protein>
    <recommendedName>
        <fullName evidence="2">Endonuclease/exonuclease/phosphatase domain-containing protein</fullName>
    </recommendedName>
</protein>
<evidence type="ECO:0000313" key="1">
    <source>
        <dbReference type="EMBL" id="JAI49524.1"/>
    </source>
</evidence>
<sequence>MENGITLVMAVIYVSPNQKMQDIQEFIHKVLLEYTEEGSRVLQRYNKDYSKLPLILAGDFNVNFADKQSEPLTQFLGEEFNLKMNNDPTISTTKYNTSIDAVFSRYLDKIESKTFVSYFSYHKTLISVIE</sequence>
<evidence type="ECO:0008006" key="2">
    <source>
        <dbReference type="Google" id="ProtNLM"/>
    </source>
</evidence>
<gene>
    <name evidence="1" type="ORF">c1_g1_i2</name>
</gene>
<organism evidence="1">
    <name type="scientific">Bactrocera latifrons</name>
    <name type="common">Malaysian fruit fly</name>
    <name type="synonym">Chaetodacus latifrons</name>
    <dbReference type="NCBI Taxonomy" id="174628"/>
    <lineage>
        <taxon>Eukaryota</taxon>
        <taxon>Metazoa</taxon>
        <taxon>Ecdysozoa</taxon>
        <taxon>Arthropoda</taxon>
        <taxon>Hexapoda</taxon>
        <taxon>Insecta</taxon>
        <taxon>Pterygota</taxon>
        <taxon>Neoptera</taxon>
        <taxon>Endopterygota</taxon>
        <taxon>Diptera</taxon>
        <taxon>Brachycera</taxon>
        <taxon>Muscomorpha</taxon>
        <taxon>Tephritoidea</taxon>
        <taxon>Tephritidae</taxon>
        <taxon>Bactrocera</taxon>
        <taxon>Bactrocera</taxon>
    </lineage>
</organism>
<name>A0A0K8WEQ5_BACLA</name>
<dbReference type="InterPro" id="IPR036691">
    <property type="entry name" value="Endo/exonu/phosph_ase_sf"/>
</dbReference>
<dbReference type="Gene3D" id="3.60.10.10">
    <property type="entry name" value="Endonuclease/exonuclease/phosphatase"/>
    <property type="match status" value="1"/>
</dbReference>
<dbReference type="AlphaFoldDB" id="A0A0K8WEQ5"/>
<dbReference type="SUPFAM" id="SSF56219">
    <property type="entry name" value="DNase I-like"/>
    <property type="match status" value="1"/>
</dbReference>